<dbReference type="Proteomes" id="UP000828390">
    <property type="component" value="Unassembled WGS sequence"/>
</dbReference>
<gene>
    <name evidence="1" type="ORF">DPMN_113630</name>
</gene>
<reference evidence="1" key="2">
    <citation type="submission" date="2020-11" db="EMBL/GenBank/DDBJ databases">
        <authorList>
            <person name="McCartney M.A."/>
            <person name="Auch B."/>
            <person name="Kono T."/>
            <person name="Mallez S."/>
            <person name="Becker A."/>
            <person name="Gohl D.M."/>
            <person name="Silverstein K.A.T."/>
            <person name="Koren S."/>
            <person name="Bechman K.B."/>
            <person name="Herman A."/>
            <person name="Abrahante J.E."/>
            <person name="Garbe J."/>
        </authorList>
    </citation>
    <scope>NUCLEOTIDE SEQUENCE</scope>
    <source>
        <strain evidence="1">Duluth1</strain>
        <tissue evidence="1">Whole animal</tissue>
    </source>
</reference>
<evidence type="ECO:0000313" key="2">
    <source>
        <dbReference type="Proteomes" id="UP000828390"/>
    </source>
</evidence>
<accession>A0A9D4KHR4</accession>
<organism evidence="1 2">
    <name type="scientific">Dreissena polymorpha</name>
    <name type="common">Zebra mussel</name>
    <name type="synonym">Mytilus polymorpha</name>
    <dbReference type="NCBI Taxonomy" id="45954"/>
    <lineage>
        <taxon>Eukaryota</taxon>
        <taxon>Metazoa</taxon>
        <taxon>Spiralia</taxon>
        <taxon>Lophotrochozoa</taxon>
        <taxon>Mollusca</taxon>
        <taxon>Bivalvia</taxon>
        <taxon>Autobranchia</taxon>
        <taxon>Heteroconchia</taxon>
        <taxon>Euheterodonta</taxon>
        <taxon>Imparidentia</taxon>
        <taxon>Neoheterodontei</taxon>
        <taxon>Myida</taxon>
        <taxon>Dreissenoidea</taxon>
        <taxon>Dreissenidae</taxon>
        <taxon>Dreissena</taxon>
    </lineage>
</organism>
<evidence type="ECO:0000313" key="1">
    <source>
        <dbReference type="EMBL" id="KAH3840185.1"/>
    </source>
</evidence>
<comment type="caution">
    <text evidence="1">The sequence shown here is derived from an EMBL/GenBank/DDBJ whole genome shotgun (WGS) entry which is preliminary data.</text>
</comment>
<keyword evidence="2" id="KW-1185">Reference proteome</keyword>
<protein>
    <submittedName>
        <fullName evidence="1">Uncharacterized protein</fullName>
    </submittedName>
</protein>
<name>A0A9D4KHR4_DREPO</name>
<reference evidence="1" key="1">
    <citation type="journal article" date="2019" name="bioRxiv">
        <title>The Genome of the Zebra Mussel, Dreissena polymorpha: A Resource for Invasive Species Research.</title>
        <authorList>
            <person name="McCartney M.A."/>
            <person name="Auch B."/>
            <person name="Kono T."/>
            <person name="Mallez S."/>
            <person name="Zhang Y."/>
            <person name="Obille A."/>
            <person name="Becker A."/>
            <person name="Abrahante J.E."/>
            <person name="Garbe J."/>
            <person name="Badalamenti J.P."/>
            <person name="Herman A."/>
            <person name="Mangelson H."/>
            <person name="Liachko I."/>
            <person name="Sullivan S."/>
            <person name="Sone E.D."/>
            <person name="Koren S."/>
            <person name="Silverstein K.A.T."/>
            <person name="Beckman K.B."/>
            <person name="Gohl D.M."/>
        </authorList>
    </citation>
    <scope>NUCLEOTIDE SEQUENCE</scope>
    <source>
        <strain evidence="1">Duluth1</strain>
        <tissue evidence="1">Whole animal</tissue>
    </source>
</reference>
<sequence>MEILVQIPNVRTVLTESAVEKSRNLVPKMKDAKPESRRSWIVNMYDTLNVNSKPVRPYGHHGDDCSTLLWNKNGLTSDKRKVLTLYTF</sequence>
<dbReference type="AlphaFoldDB" id="A0A9D4KHR4"/>
<dbReference type="EMBL" id="JAIWYP010000004">
    <property type="protein sequence ID" value="KAH3840185.1"/>
    <property type="molecule type" value="Genomic_DNA"/>
</dbReference>
<proteinExistence type="predicted"/>